<dbReference type="GO" id="GO:0000467">
    <property type="term" value="P:exonucleolytic trimming to generate mature 3'-end of 5.8S rRNA from tricistronic rRNA transcript (SSU-rRNA, 5.8S rRNA, LSU-rRNA)"/>
    <property type="evidence" value="ECO:0000318"/>
    <property type="project" value="GO_Central"/>
</dbReference>
<dbReference type="GO" id="GO:0000176">
    <property type="term" value="C:nuclear exosome (RNase complex)"/>
    <property type="evidence" value="ECO:0000318"/>
    <property type="project" value="GO_Central"/>
</dbReference>
<keyword evidence="4" id="KW-0378">Hydrolase</keyword>
<dbReference type="Gene3D" id="3.30.420.10">
    <property type="entry name" value="Ribonuclease H-like superfamily/Ribonuclease H"/>
    <property type="match status" value="1"/>
</dbReference>
<evidence type="ECO:0000256" key="4">
    <source>
        <dbReference type="ARBA" id="ARBA00022801"/>
    </source>
</evidence>
<evidence type="ECO:0000256" key="6">
    <source>
        <dbReference type="ARBA" id="ARBA00022839"/>
    </source>
</evidence>
<reference evidence="11 12" key="1">
    <citation type="journal article" date="2011" name="Science">
        <title>The Selaginella genome identifies genetic changes associated with the evolution of vascular plants.</title>
        <authorList>
            <person name="Banks J.A."/>
            <person name="Nishiyama T."/>
            <person name="Hasebe M."/>
            <person name="Bowman J.L."/>
            <person name="Gribskov M."/>
            <person name="dePamphilis C."/>
            <person name="Albert V.A."/>
            <person name="Aono N."/>
            <person name="Aoyama T."/>
            <person name="Ambrose B.A."/>
            <person name="Ashton N.W."/>
            <person name="Axtell M.J."/>
            <person name="Barker E."/>
            <person name="Barker M.S."/>
            <person name="Bennetzen J.L."/>
            <person name="Bonawitz N.D."/>
            <person name="Chapple C."/>
            <person name="Cheng C."/>
            <person name="Correa L.G."/>
            <person name="Dacre M."/>
            <person name="DeBarry J."/>
            <person name="Dreyer I."/>
            <person name="Elias M."/>
            <person name="Engstrom E.M."/>
            <person name="Estelle M."/>
            <person name="Feng L."/>
            <person name="Finet C."/>
            <person name="Floyd S.K."/>
            <person name="Frommer W.B."/>
            <person name="Fujita T."/>
            <person name="Gramzow L."/>
            <person name="Gutensohn M."/>
            <person name="Harholt J."/>
            <person name="Hattori M."/>
            <person name="Heyl A."/>
            <person name="Hirai T."/>
            <person name="Hiwatashi Y."/>
            <person name="Ishikawa M."/>
            <person name="Iwata M."/>
            <person name="Karol K.G."/>
            <person name="Koehler B."/>
            <person name="Kolukisaoglu U."/>
            <person name="Kubo M."/>
            <person name="Kurata T."/>
            <person name="Lalonde S."/>
            <person name="Li K."/>
            <person name="Li Y."/>
            <person name="Litt A."/>
            <person name="Lyons E."/>
            <person name="Manning G."/>
            <person name="Maruyama T."/>
            <person name="Michael T.P."/>
            <person name="Mikami K."/>
            <person name="Miyazaki S."/>
            <person name="Morinaga S."/>
            <person name="Murata T."/>
            <person name="Mueller-Roeber B."/>
            <person name="Nelson D.R."/>
            <person name="Obara M."/>
            <person name="Oguri Y."/>
            <person name="Olmstead R.G."/>
            <person name="Onodera N."/>
            <person name="Petersen B.L."/>
            <person name="Pils B."/>
            <person name="Prigge M."/>
            <person name="Rensing S.A."/>
            <person name="Riano-Pachon D.M."/>
            <person name="Roberts A.W."/>
            <person name="Sato Y."/>
            <person name="Scheller H.V."/>
            <person name="Schulz B."/>
            <person name="Schulz C."/>
            <person name="Shakirov E.V."/>
            <person name="Shibagaki N."/>
            <person name="Shinohara N."/>
            <person name="Shippen D.E."/>
            <person name="Soerensen I."/>
            <person name="Sotooka R."/>
            <person name="Sugimoto N."/>
            <person name="Sugita M."/>
            <person name="Sumikawa N."/>
            <person name="Tanurdzic M."/>
            <person name="Theissen G."/>
            <person name="Ulvskov P."/>
            <person name="Wakazuki S."/>
            <person name="Weng J.K."/>
            <person name="Willats W.W."/>
            <person name="Wipf D."/>
            <person name="Wolf P.G."/>
            <person name="Yang L."/>
            <person name="Zimmer A.D."/>
            <person name="Zhu Q."/>
            <person name="Mitros T."/>
            <person name="Hellsten U."/>
            <person name="Loque D."/>
            <person name="Otillar R."/>
            <person name="Salamov A."/>
            <person name="Schmutz J."/>
            <person name="Shapiro H."/>
            <person name="Lindquist E."/>
            <person name="Lucas S."/>
            <person name="Rokhsar D."/>
            <person name="Grigoriev I.V."/>
        </authorList>
    </citation>
    <scope>NUCLEOTIDE SEQUENCE [LARGE SCALE GENOMIC DNA]</scope>
</reference>
<comment type="subcellular location">
    <subcellularLocation>
        <location evidence="1">Nucleus</location>
    </subcellularLocation>
</comment>
<keyword evidence="5" id="KW-0271">Exosome</keyword>
<dbReference type="SMART" id="SM00474">
    <property type="entry name" value="35EXOc"/>
    <property type="match status" value="1"/>
</dbReference>
<dbReference type="STRING" id="88036.D8R4J7"/>
<dbReference type="GO" id="GO:0005730">
    <property type="term" value="C:nucleolus"/>
    <property type="evidence" value="ECO:0000318"/>
    <property type="project" value="GO_Central"/>
</dbReference>
<dbReference type="Pfam" id="PF01612">
    <property type="entry name" value="DNA_pol_A_exo1"/>
    <property type="match status" value="1"/>
</dbReference>
<dbReference type="PROSITE" id="PS50967">
    <property type="entry name" value="HRDC"/>
    <property type="match status" value="1"/>
</dbReference>
<dbReference type="Gene3D" id="1.10.150.80">
    <property type="entry name" value="HRDC domain"/>
    <property type="match status" value="1"/>
</dbReference>
<dbReference type="InParanoid" id="D8R4J7"/>
<dbReference type="HOGENOM" id="CLU_010129_4_3_1"/>
<dbReference type="GO" id="GO:0071044">
    <property type="term" value="P:histone mRNA catabolic process"/>
    <property type="evidence" value="ECO:0000318"/>
    <property type="project" value="GO_Central"/>
</dbReference>
<dbReference type="InterPro" id="IPR049559">
    <property type="entry name" value="Rrp6p-like_exo"/>
</dbReference>
<evidence type="ECO:0000256" key="1">
    <source>
        <dbReference type="ARBA" id="ARBA00004123"/>
    </source>
</evidence>
<comment type="similarity">
    <text evidence="8">Belongs to the exosome component 10/RRP6 family.</text>
</comment>
<dbReference type="Proteomes" id="UP000001514">
    <property type="component" value="Unassembled WGS sequence"/>
</dbReference>
<dbReference type="InterPro" id="IPR012337">
    <property type="entry name" value="RNaseH-like_sf"/>
</dbReference>
<dbReference type="PANTHER" id="PTHR12124:SF47">
    <property type="entry name" value="EXOSOME COMPONENT 10"/>
    <property type="match status" value="1"/>
</dbReference>
<dbReference type="InterPro" id="IPR036397">
    <property type="entry name" value="RNaseH_sf"/>
</dbReference>
<proteinExistence type="inferred from homology"/>
<dbReference type="InterPro" id="IPR044876">
    <property type="entry name" value="HRDC_dom_sf"/>
</dbReference>
<evidence type="ECO:0000256" key="5">
    <source>
        <dbReference type="ARBA" id="ARBA00022835"/>
    </source>
</evidence>
<accession>D8R4J7</accession>
<feature type="non-terminal residue" evidence="11">
    <location>
        <position position="512"/>
    </location>
</feature>
<feature type="region of interest" description="Disordered" evidence="9">
    <location>
        <begin position="129"/>
        <end position="156"/>
    </location>
</feature>
<dbReference type="KEGG" id="smo:SELMODRAFT_84661"/>
<dbReference type="InterPro" id="IPR045092">
    <property type="entry name" value="Rrp6-like"/>
</dbReference>
<dbReference type="GO" id="GO:0003727">
    <property type="term" value="F:single-stranded RNA binding"/>
    <property type="evidence" value="ECO:0000318"/>
    <property type="project" value="GO_Central"/>
</dbReference>
<dbReference type="OMA" id="ELERWNW"/>
<dbReference type="GO" id="GO:0071036">
    <property type="term" value="P:nuclear polyadenylation-dependent snoRNA catabolic process"/>
    <property type="evidence" value="ECO:0000318"/>
    <property type="project" value="GO_Central"/>
</dbReference>
<evidence type="ECO:0000313" key="12">
    <source>
        <dbReference type="Proteomes" id="UP000001514"/>
    </source>
</evidence>
<dbReference type="PANTHER" id="PTHR12124">
    <property type="entry name" value="POLYMYOSITIS/SCLERODERMA AUTOANTIGEN-RELATED"/>
    <property type="match status" value="1"/>
</dbReference>
<evidence type="ECO:0000256" key="8">
    <source>
        <dbReference type="ARBA" id="ARBA00043957"/>
    </source>
</evidence>
<evidence type="ECO:0000256" key="9">
    <source>
        <dbReference type="SAM" id="MobiDB-lite"/>
    </source>
</evidence>
<keyword evidence="7" id="KW-0539">Nucleus</keyword>
<evidence type="ECO:0000256" key="3">
    <source>
        <dbReference type="ARBA" id="ARBA00022722"/>
    </source>
</evidence>
<keyword evidence="12" id="KW-1185">Reference proteome</keyword>
<dbReference type="GO" id="GO:0071051">
    <property type="term" value="P:poly(A)-dependent snoRNA 3'-end processing"/>
    <property type="evidence" value="ECO:0000318"/>
    <property type="project" value="GO_Central"/>
</dbReference>
<keyword evidence="6" id="KW-0269">Exonuclease</keyword>
<dbReference type="GO" id="GO:0071038">
    <property type="term" value="P:TRAMP-dependent tRNA surveillance pathway"/>
    <property type="evidence" value="ECO:0000318"/>
    <property type="project" value="GO_Central"/>
</dbReference>
<gene>
    <name evidence="11" type="ORF">SELMODRAFT_84661</name>
</gene>
<protein>
    <recommendedName>
        <fullName evidence="10">HRDC domain-containing protein</fullName>
    </recommendedName>
</protein>
<evidence type="ECO:0000256" key="2">
    <source>
        <dbReference type="ARBA" id="ARBA00022552"/>
    </source>
</evidence>
<dbReference type="InterPro" id="IPR002562">
    <property type="entry name" value="3'-5'_exonuclease_dom"/>
</dbReference>
<dbReference type="GO" id="GO:0000175">
    <property type="term" value="F:3'-5'-RNA exonuclease activity"/>
    <property type="evidence" value="ECO:0000318"/>
    <property type="project" value="GO_Central"/>
</dbReference>
<sequence length="512" mass="58000">MEEDELRRQAQAIEACIAPLQVAIKDVELLSRRIPAAEDFHYYSNFSNFRGPVASMNARAQALLSEIGTCKKLRSEASAWPADVEESYDWLVGVQDDVLEGVGSALDELGLGAGKRPPDFLLRKGKKKNAPFASGNASESKSSTTSQRAVKVASQKKERLPVPFHVRSLPRPQDKFDYPADNSNSPFKHLSREEELTSMEYMKEFPADGPDEPVKPKSLSETPLFIVESLPALETMAAKLRASSEIAVDLENHHYRSFQGFVCLMQVSTRSQDFIVDTLVLRSHIGPVLRSVFANPSIRKVIHGSDRDILWLQRDFGIYVCNLFDTGQAARVLRMERFGLAFLLQTFCEVTPDKRYQLADWRLRPLSAEMLKYAREDTHYLLYVYDKMKGLLRDAETTEDLYLEVCQRSRDLCLQLYEKELFTESSFLHIYGLAEKNLTPEKLAIVAGLYAWRDKLCRSEDESTGYILPNSLLFRLAEDAPQDVKRLQGILRRGHPVAAFHSAALLKVIRDA</sequence>
<dbReference type="Gramene" id="EFJ33484">
    <property type="protein sequence ID" value="EFJ33484"/>
    <property type="gene ID" value="SELMODRAFT_84661"/>
</dbReference>
<dbReference type="SUPFAM" id="SSF53098">
    <property type="entry name" value="Ribonuclease H-like"/>
    <property type="match status" value="1"/>
</dbReference>
<dbReference type="FunCoup" id="D8R4J7">
    <property type="interactions" value="5071"/>
</dbReference>
<dbReference type="EMBL" id="GL377571">
    <property type="protein sequence ID" value="EFJ33484.1"/>
    <property type="molecule type" value="Genomic_DNA"/>
</dbReference>
<dbReference type="SUPFAM" id="SSF47819">
    <property type="entry name" value="HRDC-like"/>
    <property type="match status" value="1"/>
</dbReference>
<organism evidence="12">
    <name type="scientific">Selaginella moellendorffii</name>
    <name type="common">Spikemoss</name>
    <dbReference type="NCBI Taxonomy" id="88036"/>
    <lineage>
        <taxon>Eukaryota</taxon>
        <taxon>Viridiplantae</taxon>
        <taxon>Streptophyta</taxon>
        <taxon>Embryophyta</taxon>
        <taxon>Tracheophyta</taxon>
        <taxon>Lycopodiopsida</taxon>
        <taxon>Selaginellales</taxon>
        <taxon>Selaginellaceae</taxon>
        <taxon>Selaginella</taxon>
    </lineage>
</organism>
<dbReference type="Pfam" id="PF08066">
    <property type="entry name" value="PMC2NT"/>
    <property type="match status" value="1"/>
</dbReference>
<dbReference type="InterPro" id="IPR002121">
    <property type="entry name" value="HRDC_dom"/>
</dbReference>
<evidence type="ECO:0000313" key="11">
    <source>
        <dbReference type="EMBL" id="EFJ33484.1"/>
    </source>
</evidence>
<feature type="compositionally biased region" description="Polar residues" evidence="9">
    <location>
        <begin position="135"/>
        <end position="148"/>
    </location>
</feature>
<dbReference type="InterPro" id="IPR010997">
    <property type="entry name" value="HRDC-like_sf"/>
</dbReference>
<keyword evidence="3" id="KW-0540">Nuclease</keyword>
<name>D8R4J7_SELML</name>
<dbReference type="CDD" id="cd06147">
    <property type="entry name" value="Rrp6p_like_exo"/>
    <property type="match status" value="1"/>
</dbReference>
<dbReference type="GO" id="GO:0000166">
    <property type="term" value="F:nucleotide binding"/>
    <property type="evidence" value="ECO:0007669"/>
    <property type="project" value="InterPro"/>
</dbReference>
<dbReference type="AlphaFoldDB" id="D8R4J7"/>
<feature type="domain" description="HRDC" evidence="10">
    <location>
        <begin position="439"/>
        <end position="512"/>
    </location>
</feature>
<dbReference type="GO" id="GO:0071040">
    <property type="term" value="P:nuclear polyadenylation-dependent antisense transcript catabolic process"/>
    <property type="evidence" value="ECO:0000318"/>
    <property type="project" value="GO_Central"/>
</dbReference>
<dbReference type="GO" id="GO:0071037">
    <property type="term" value="P:nuclear polyadenylation-dependent snRNA catabolic process"/>
    <property type="evidence" value="ECO:0000318"/>
    <property type="project" value="GO_Central"/>
</dbReference>
<dbReference type="eggNOG" id="KOG2206">
    <property type="taxonomic scope" value="Eukaryota"/>
</dbReference>
<evidence type="ECO:0000256" key="7">
    <source>
        <dbReference type="ARBA" id="ARBA00023242"/>
    </source>
</evidence>
<dbReference type="InterPro" id="IPR012588">
    <property type="entry name" value="Exosome-assoc_fac_Rrp6_N"/>
</dbReference>
<evidence type="ECO:0000259" key="10">
    <source>
        <dbReference type="PROSITE" id="PS50967"/>
    </source>
</evidence>
<dbReference type="Pfam" id="PF00570">
    <property type="entry name" value="HRDC"/>
    <property type="match status" value="1"/>
</dbReference>
<dbReference type="GO" id="GO:0071039">
    <property type="term" value="P:nuclear polyadenylation-dependent CUT catabolic process"/>
    <property type="evidence" value="ECO:0000318"/>
    <property type="project" value="GO_Central"/>
</dbReference>
<keyword evidence="2" id="KW-0698">rRNA processing</keyword>
<dbReference type="GO" id="GO:0071035">
    <property type="term" value="P:nuclear polyadenylation-dependent rRNA catabolic process"/>
    <property type="evidence" value="ECO:0000318"/>
    <property type="project" value="GO_Central"/>
</dbReference>